<evidence type="ECO:0000256" key="1">
    <source>
        <dbReference type="SAM" id="Phobius"/>
    </source>
</evidence>
<dbReference type="AlphaFoldDB" id="A0A7V6A3C4"/>
<reference evidence="2" key="1">
    <citation type="journal article" date="2020" name="mSystems">
        <title>Genome- and Community-Level Interaction Insights into Carbon Utilization and Element Cycling Functions of Hydrothermarchaeota in Hydrothermal Sediment.</title>
        <authorList>
            <person name="Zhou Z."/>
            <person name="Liu Y."/>
            <person name="Xu W."/>
            <person name="Pan J."/>
            <person name="Luo Z.H."/>
            <person name="Li M."/>
        </authorList>
    </citation>
    <scope>NUCLEOTIDE SEQUENCE [LARGE SCALE GENOMIC DNA]</scope>
    <source>
        <strain evidence="2">SpSt-767</strain>
    </source>
</reference>
<feature type="transmembrane region" description="Helical" evidence="1">
    <location>
        <begin position="24"/>
        <end position="46"/>
    </location>
</feature>
<accession>A0A7V6A3C4</accession>
<name>A0A7V6A3C4_9BACT</name>
<dbReference type="EMBL" id="DTGR01000120">
    <property type="protein sequence ID" value="HHS29494.1"/>
    <property type="molecule type" value="Genomic_DNA"/>
</dbReference>
<sequence length="191" mass="21517">MVIEAVIICKDQREWSVAIMNRKISYWAISAVLVITWLGLPSFSWADDQKEVLRGLKGIKVVVEPINPEVQRLGLDANQIQSNVENQIRKVGIKLLKAYQPPAMTALYINVNTLIPYQLKTIVAYSINVMVLENVYLKRGIGTVGDLKEVRAADWMKGSVGLLGTKRINELYKKVELEVGKFISDYLAVNQ</sequence>
<proteinExistence type="predicted"/>
<protein>
    <submittedName>
        <fullName evidence="2">Uncharacterized protein</fullName>
    </submittedName>
</protein>
<comment type="caution">
    <text evidence="2">The sequence shown here is derived from an EMBL/GenBank/DDBJ whole genome shotgun (WGS) entry which is preliminary data.</text>
</comment>
<keyword evidence="1" id="KW-0812">Transmembrane</keyword>
<keyword evidence="1" id="KW-0472">Membrane</keyword>
<organism evidence="2">
    <name type="scientific">Desulfobacca acetoxidans</name>
    <dbReference type="NCBI Taxonomy" id="60893"/>
    <lineage>
        <taxon>Bacteria</taxon>
        <taxon>Pseudomonadati</taxon>
        <taxon>Thermodesulfobacteriota</taxon>
        <taxon>Desulfobaccia</taxon>
        <taxon>Desulfobaccales</taxon>
        <taxon>Desulfobaccaceae</taxon>
        <taxon>Desulfobacca</taxon>
    </lineage>
</organism>
<keyword evidence="1" id="KW-1133">Transmembrane helix</keyword>
<evidence type="ECO:0000313" key="2">
    <source>
        <dbReference type="EMBL" id="HHS29494.1"/>
    </source>
</evidence>
<gene>
    <name evidence="2" type="ORF">ENV52_07330</name>
</gene>